<evidence type="ECO:0000256" key="5">
    <source>
        <dbReference type="ARBA" id="ARBA00023002"/>
    </source>
</evidence>
<sequence length="373" mass="40073">MASRSSENQSPAQMKAAYIAEYHKPYALGTRPLPHLRPTDILVRVHAAGFCHSDLQVQRGEFRNPAPLGLIPSHEIAGVVAELGADYTGPFKKGDRVGVLNFMHACGTCVGCRLRARTGAPADPRFCDARETAGFRHDGGFAEYVAADPETTVRIPESVSFDQAAPLMCAGATVWGSLQEATKGIARGETVAIIGIGGLGHLALQFAKALGFRTIAIEPRAAGRRLATEMANAALRPDLVVDSSDADSASDAIYNFTIGEGVAAAIVCTASIEANRWALTLLRVGGVLGLLGLPQEPWQFDAAPIVFRELVIRGSYVCGRDAAERMMEIVEKEGVKSQLTVVPFERIPEIIDLYSDPEFRGRLVVRVCESDEK</sequence>
<reference evidence="7 8" key="1">
    <citation type="submission" date="2024-07" db="EMBL/GenBank/DDBJ databases">
        <title>Section-level genome sequencing and comparative genomics of Aspergillus sections Usti and Cavernicolus.</title>
        <authorList>
            <consortium name="Lawrence Berkeley National Laboratory"/>
            <person name="Nybo J.L."/>
            <person name="Vesth T.C."/>
            <person name="Theobald S."/>
            <person name="Frisvad J.C."/>
            <person name="Larsen T.O."/>
            <person name="Kjaerboelling I."/>
            <person name="Rothschild-Mancinelli K."/>
            <person name="Lyhne E.K."/>
            <person name="Kogle M.E."/>
            <person name="Barry K."/>
            <person name="Clum A."/>
            <person name="Na H."/>
            <person name="Ledsgaard L."/>
            <person name="Lin J."/>
            <person name="Lipzen A."/>
            <person name="Kuo A."/>
            <person name="Riley R."/>
            <person name="Mondo S."/>
            <person name="Labutti K."/>
            <person name="Haridas S."/>
            <person name="Pangalinan J."/>
            <person name="Salamov A.A."/>
            <person name="Simmons B.A."/>
            <person name="Magnuson J.K."/>
            <person name="Chen J."/>
            <person name="Drula E."/>
            <person name="Henrissat B."/>
            <person name="Wiebenga A."/>
            <person name="Lubbers R.J."/>
            <person name="Gomes A.C."/>
            <person name="Makela M.R."/>
            <person name="Stajich J."/>
            <person name="Grigoriev I.V."/>
            <person name="Mortensen U.H."/>
            <person name="De Vries R.P."/>
            <person name="Baker S.E."/>
            <person name="Andersen M.R."/>
        </authorList>
    </citation>
    <scope>NUCLEOTIDE SEQUENCE [LARGE SCALE GENOMIC DNA]</scope>
    <source>
        <strain evidence="7 8">CBS 209.92</strain>
    </source>
</reference>
<gene>
    <name evidence="7" type="ORF">BJX66DRAFT_308831</name>
</gene>
<dbReference type="InterPro" id="IPR013154">
    <property type="entry name" value="ADH-like_N"/>
</dbReference>
<keyword evidence="3" id="KW-0479">Metal-binding</keyword>
<dbReference type="InterPro" id="IPR036291">
    <property type="entry name" value="NAD(P)-bd_dom_sf"/>
</dbReference>
<dbReference type="Gene3D" id="3.90.180.10">
    <property type="entry name" value="Medium-chain alcohol dehydrogenases, catalytic domain"/>
    <property type="match status" value="1"/>
</dbReference>
<dbReference type="SUPFAM" id="SSF50129">
    <property type="entry name" value="GroES-like"/>
    <property type="match status" value="1"/>
</dbReference>
<dbReference type="SMART" id="SM00829">
    <property type="entry name" value="PKS_ER"/>
    <property type="match status" value="1"/>
</dbReference>
<comment type="similarity">
    <text evidence="2">Belongs to the zinc-containing alcohol dehydrogenase family.</text>
</comment>
<evidence type="ECO:0000256" key="2">
    <source>
        <dbReference type="ARBA" id="ARBA00008072"/>
    </source>
</evidence>
<dbReference type="PANTHER" id="PTHR42940:SF8">
    <property type="entry name" value="VACUOLAR PROTEIN SORTING-ASSOCIATED PROTEIN 11"/>
    <property type="match status" value="1"/>
</dbReference>
<evidence type="ECO:0000256" key="3">
    <source>
        <dbReference type="ARBA" id="ARBA00022723"/>
    </source>
</evidence>
<comment type="caution">
    <text evidence="7">The sequence shown here is derived from an EMBL/GenBank/DDBJ whole genome shotgun (WGS) entry which is preliminary data.</text>
</comment>
<keyword evidence="5" id="KW-0560">Oxidoreductase</keyword>
<evidence type="ECO:0000313" key="7">
    <source>
        <dbReference type="EMBL" id="KAL2788443.1"/>
    </source>
</evidence>
<evidence type="ECO:0000256" key="4">
    <source>
        <dbReference type="ARBA" id="ARBA00022833"/>
    </source>
</evidence>
<dbReference type="InterPro" id="IPR013149">
    <property type="entry name" value="ADH-like_C"/>
</dbReference>
<evidence type="ECO:0000259" key="6">
    <source>
        <dbReference type="SMART" id="SM00829"/>
    </source>
</evidence>
<protein>
    <submittedName>
        <fullName evidence="7">Chaperonin 10-like protein</fullName>
    </submittedName>
</protein>
<dbReference type="EMBL" id="JBFTWV010000079">
    <property type="protein sequence ID" value="KAL2788443.1"/>
    <property type="molecule type" value="Genomic_DNA"/>
</dbReference>
<dbReference type="Proteomes" id="UP001610563">
    <property type="component" value="Unassembled WGS sequence"/>
</dbReference>
<accession>A0ABR4FZU2</accession>
<dbReference type="InterPro" id="IPR020843">
    <property type="entry name" value="ER"/>
</dbReference>
<keyword evidence="4" id="KW-0862">Zinc</keyword>
<keyword evidence="8" id="KW-1185">Reference proteome</keyword>
<feature type="domain" description="Enoyl reductase (ER)" evidence="6">
    <location>
        <begin position="29"/>
        <end position="365"/>
    </location>
</feature>
<evidence type="ECO:0000313" key="8">
    <source>
        <dbReference type="Proteomes" id="UP001610563"/>
    </source>
</evidence>
<dbReference type="PANTHER" id="PTHR42940">
    <property type="entry name" value="ALCOHOL DEHYDROGENASE 1-RELATED"/>
    <property type="match status" value="1"/>
</dbReference>
<comment type="cofactor">
    <cofactor evidence="1">
        <name>Zn(2+)</name>
        <dbReference type="ChEBI" id="CHEBI:29105"/>
    </cofactor>
</comment>
<dbReference type="Pfam" id="PF08240">
    <property type="entry name" value="ADH_N"/>
    <property type="match status" value="1"/>
</dbReference>
<dbReference type="Pfam" id="PF00107">
    <property type="entry name" value="ADH_zinc_N"/>
    <property type="match status" value="1"/>
</dbReference>
<proteinExistence type="inferred from homology"/>
<organism evidence="7 8">
    <name type="scientific">Aspergillus keveii</name>
    <dbReference type="NCBI Taxonomy" id="714993"/>
    <lineage>
        <taxon>Eukaryota</taxon>
        <taxon>Fungi</taxon>
        <taxon>Dikarya</taxon>
        <taxon>Ascomycota</taxon>
        <taxon>Pezizomycotina</taxon>
        <taxon>Eurotiomycetes</taxon>
        <taxon>Eurotiomycetidae</taxon>
        <taxon>Eurotiales</taxon>
        <taxon>Aspergillaceae</taxon>
        <taxon>Aspergillus</taxon>
        <taxon>Aspergillus subgen. Nidulantes</taxon>
    </lineage>
</organism>
<name>A0ABR4FZU2_9EURO</name>
<dbReference type="InterPro" id="IPR011032">
    <property type="entry name" value="GroES-like_sf"/>
</dbReference>
<evidence type="ECO:0000256" key="1">
    <source>
        <dbReference type="ARBA" id="ARBA00001947"/>
    </source>
</evidence>
<dbReference type="SUPFAM" id="SSF51735">
    <property type="entry name" value="NAD(P)-binding Rossmann-fold domains"/>
    <property type="match status" value="1"/>
</dbReference>
<dbReference type="Gene3D" id="3.40.50.720">
    <property type="entry name" value="NAD(P)-binding Rossmann-like Domain"/>
    <property type="match status" value="1"/>
</dbReference>